<feature type="region of interest" description="Disordered" evidence="1">
    <location>
        <begin position="935"/>
        <end position="958"/>
    </location>
</feature>
<feature type="compositionally biased region" description="Polar residues" evidence="1">
    <location>
        <begin position="70"/>
        <end position="81"/>
    </location>
</feature>
<feature type="region of interest" description="Disordered" evidence="1">
    <location>
        <begin position="747"/>
        <end position="781"/>
    </location>
</feature>
<dbReference type="InterPro" id="IPR011990">
    <property type="entry name" value="TPR-like_helical_dom_sf"/>
</dbReference>
<dbReference type="EMBL" id="CAXLJM020000068">
    <property type="protein sequence ID" value="CAL8124928.1"/>
    <property type="molecule type" value="Genomic_DNA"/>
</dbReference>
<feature type="region of interest" description="Disordered" evidence="1">
    <location>
        <begin position="975"/>
        <end position="1001"/>
    </location>
</feature>
<evidence type="ECO:0000256" key="1">
    <source>
        <dbReference type="SAM" id="MobiDB-lite"/>
    </source>
</evidence>
<organism evidence="2 3">
    <name type="scientific">Orchesella dallaii</name>
    <dbReference type="NCBI Taxonomy" id="48710"/>
    <lineage>
        <taxon>Eukaryota</taxon>
        <taxon>Metazoa</taxon>
        <taxon>Ecdysozoa</taxon>
        <taxon>Arthropoda</taxon>
        <taxon>Hexapoda</taxon>
        <taxon>Collembola</taxon>
        <taxon>Entomobryomorpha</taxon>
        <taxon>Entomobryoidea</taxon>
        <taxon>Orchesellidae</taxon>
        <taxon>Orchesellinae</taxon>
        <taxon>Orchesella</taxon>
    </lineage>
</organism>
<feature type="region of interest" description="Disordered" evidence="1">
    <location>
        <begin position="45"/>
        <end position="81"/>
    </location>
</feature>
<dbReference type="Gene3D" id="1.25.40.10">
    <property type="entry name" value="Tetratricopeptide repeat domain"/>
    <property type="match status" value="1"/>
</dbReference>
<keyword evidence="3" id="KW-1185">Reference proteome</keyword>
<protein>
    <submittedName>
        <fullName evidence="2">Uncharacterized protein</fullName>
    </submittedName>
</protein>
<name>A0ABP1RF92_9HEXA</name>
<evidence type="ECO:0000313" key="3">
    <source>
        <dbReference type="Proteomes" id="UP001642540"/>
    </source>
</evidence>
<sequence>MDSRKVLTRIKTEMDVSKNLSQLMSTRLEEHITKKVTCKIGIGDGRECPSSSSSSKSKVTTHKSKVNMSKVDSNETGNKNSEVQLKINEANRNLHYLTQLFEKKSSFNKTELKEIINIMYKSNIDIYETLELTQDTYKKVNAVIAQLYKSKCEKNSVVSEEDMKIRYCFTIMNVLIIADSAECHHNSLKSAKKGAEMYPDDPYCHSLVSFAFNELRYHEEGLRYTEQSLEKFPGHPKLLYLKALHLENLFGPKDEEIEKRVEAFNEYIQALPHDHFRVPETCYSIAFCYMSIVSTEQGIKLKVQEQEREITAVVEQILLNFKRGCIAEKEVHPYFQSRLEYHLKSVLHNFLQNCVGVNLCTTFVEIETETDFSKILPKKNSTTQLQEEKIVKEKVESETHESSNCKCPSSKTKRSKTKVLNQNLKASNNTRSNSNPNQVDPNLENNENDIELRISEAKHDLQYLSRLFKKKTRLNKTEVKEIVNILYKSYIDVHDTLELPKEMCKNVHEVITQLFKSKKEYEQNKVVGEEDMKSRFFFTLMRLHDAQSKIGLHNYMKLAKKGTKMYPHNPHYHCLVSYGYNQLKDHEGGLRYVEKALKNFPKQVALLISKVEYLDKVLGQTEEDVERRVKAYHEYIQALPKGHYKIPEFYYRIALIYKAGLSTQTNEEVSSKVREIIKDYFSRGVEAEKQVHSHFQSRLQSHEKLELKVFLNTGGTADELKELVPMAISEDQRGTETDGVSIEKIEIENEAESNEPNAQDSQETEAEKTESSSTLDEPSQLPPIELELIKISNLLRNFQKLGINNTEHKPACKTEMAVDESVAVYSSTSTPEASAVIEPIEPSELSKMDELIIPSLSETQLLGFVSSENESRAMGEFEPEWQIGIRSGVVAAPEKSTYRSTSDSFPEGGEREKTIIKPLQLSEFEVAAHQFEAQPAKRHKIDLSSKNRKMPTAVSSGTVPKEFPKSVVITKSAAKNEFKSSHDAPSTNQPNRLPPYNPAKSDKIAISSQAPVQQSLEKNFRLSALLELTRTELELERFRYNRPCCNGNSISTYGTMASILATMPVSPETVQHQPKTKQLQFK</sequence>
<gene>
    <name evidence="2" type="ORF">ODALV1_LOCUS20812</name>
</gene>
<accession>A0ABP1RF92</accession>
<dbReference type="Proteomes" id="UP001642540">
    <property type="component" value="Unassembled WGS sequence"/>
</dbReference>
<proteinExistence type="predicted"/>
<comment type="caution">
    <text evidence="2">The sequence shown here is derived from an EMBL/GenBank/DDBJ whole genome shotgun (WGS) entry which is preliminary data.</text>
</comment>
<feature type="region of interest" description="Disordered" evidence="1">
    <location>
        <begin position="423"/>
        <end position="444"/>
    </location>
</feature>
<reference evidence="2 3" key="1">
    <citation type="submission" date="2024-08" db="EMBL/GenBank/DDBJ databases">
        <authorList>
            <person name="Cucini C."/>
            <person name="Frati F."/>
        </authorList>
    </citation>
    <scope>NUCLEOTIDE SEQUENCE [LARGE SCALE GENOMIC DNA]</scope>
</reference>
<dbReference type="SUPFAM" id="SSF48452">
    <property type="entry name" value="TPR-like"/>
    <property type="match status" value="1"/>
</dbReference>
<evidence type="ECO:0000313" key="2">
    <source>
        <dbReference type="EMBL" id="CAL8124928.1"/>
    </source>
</evidence>